<dbReference type="Proteomes" id="UP000095287">
    <property type="component" value="Unplaced"/>
</dbReference>
<name>A0A1I7YJW4_9BILA</name>
<evidence type="ECO:0000313" key="1">
    <source>
        <dbReference type="Proteomes" id="UP000095287"/>
    </source>
</evidence>
<reference evidence="2" key="1">
    <citation type="submission" date="2016-11" db="UniProtKB">
        <authorList>
            <consortium name="WormBaseParasite"/>
        </authorList>
    </citation>
    <scope>IDENTIFICATION</scope>
</reference>
<dbReference type="WBParaSite" id="L893_g16862.t1">
    <property type="protein sequence ID" value="L893_g16862.t1"/>
    <property type="gene ID" value="L893_g16862"/>
</dbReference>
<sequence>MYDVTDMHTLRCTLNNANEGDADKNGTSGGNLRTVNEVGMATIVALSEHFWRISRPIAETNVTTLFKLNKF</sequence>
<organism evidence="1 2">
    <name type="scientific">Steinernema glaseri</name>
    <dbReference type="NCBI Taxonomy" id="37863"/>
    <lineage>
        <taxon>Eukaryota</taxon>
        <taxon>Metazoa</taxon>
        <taxon>Ecdysozoa</taxon>
        <taxon>Nematoda</taxon>
        <taxon>Chromadorea</taxon>
        <taxon>Rhabditida</taxon>
        <taxon>Tylenchina</taxon>
        <taxon>Panagrolaimomorpha</taxon>
        <taxon>Strongyloidoidea</taxon>
        <taxon>Steinernematidae</taxon>
        <taxon>Steinernema</taxon>
    </lineage>
</organism>
<evidence type="ECO:0000313" key="2">
    <source>
        <dbReference type="WBParaSite" id="L893_g16862.t1"/>
    </source>
</evidence>
<proteinExistence type="predicted"/>
<accession>A0A1I7YJW4</accession>
<protein>
    <submittedName>
        <fullName evidence="2">Uncharacterized protein</fullName>
    </submittedName>
</protein>
<keyword evidence="1" id="KW-1185">Reference proteome</keyword>
<dbReference type="AlphaFoldDB" id="A0A1I7YJW4"/>